<gene>
    <name evidence="1" type="ORF">AVDCRST_MAG58-3372</name>
</gene>
<dbReference type="EMBL" id="CADCVF010000069">
    <property type="protein sequence ID" value="CAA9465189.1"/>
    <property type="molecule type" value="Genomic_DNA"/>
</dbReference>
<evidence type="ECO:0000313" key="1">
    <source>
        <dbReference type="EMBL" id="CAA9465189.1"/>
    </source>
</evidence>
<reference evidence="1" key="1">
    <citation type="submission" date="2020-02" db="EMBL/GenBank/DDBJ databases">
        <authorList>
            <person name="Meier V. D."/>
        </authorList>
    </citation>
    <scope>NUCLEOTIDE SEQUENCE</scope>
    <source>
        <strain evidence="1">AVDCRST_MAG58</strain>
    </source>
</reference>
<organism evidence="1">
    <name type="scientific">uncultured Rubrobacteraceae bacterium</name>
    <dbReference type="NCBI Taxonomy" id="349277"/>
    <lineage>
        <taxon>Bacteria</taxon>
        <taxon>Bacillati</taxon>
        <taxon>Actinomycetota</taxon>
        <taxon>Rubrobacteria</taxon>
        <taxon>Rubrobacterales</taxon>
        <taxon>Rubrobacteraceae</taxon>
        <taxon>environmental samples</taxon>
    </lineage>
</organism>
<protein>
    <submittedName>
        <fullName evidence="1">Uncharacterized protein</fullName>
    </submittedName>
</protein>
<dbReference type="AlphaFoldDB" id="A0A6J4R654"/>
<proteinExistence type="predicted"/>
<accession>A0A6J4R654</accession>
<name>A0A6J4R654_9ACTN</name>
<sequence length="85" mass="9114">MRSSGVSTSMVTVVGDRCVGDEDESLRHHARSLASAASVALLAVRFAGSTSGARFVDANLWPRLDDDLTEAIFAYLGEQKAERKS</sequence>